<evidence type="ECO:0000313" key="1">
    <source>
        <dbReference type="EnsemblPlants" id="AVESA.00010b.r2.5DG0935260.2.CDS"/>
    </source>
</evidence>
<dbReference type="EnsemblPlants" id="AVESA.00010b.r2.5DG0935260.2">
    <property type="protein sequence ID" value="AVESA.00010b.r2.5DG0935260.2.CDS"/>
    <property type="gene ID" value="AVESA.00010b.r2.5DG0935260"/>
</dbReference>
<dbReference type="Proteomes" id="UP001732700">
    <property type="component" value="Chromosome 5D"/>
</dbReference>
<keyword evidence="2" id="KW-1185">Reference proteome</keyword>
<accession>A0ACD5Y3D1</accession>
<protein>
    <submittedName>
        <fullName evidence="1">Uncharacterized protein</fullName>
    </submittedName>
</protein>
<evidence type="ECO:0000313" key="2">
    <source>
        <dbReference type="Proteomes" id="UP001732700"/>
    </source>
</evidence>
<sequence length="341" mass="37703">MNLPAKWRDQLVAAGGGRFQYGRAVIQLEGKLTRTLTFGGGSGAAIEPPPPRSTKRALLVGIKYSRGRRLDGPVNDVRFMKMLLTDKFKFPPDSILVLTDDEDERDPAMRPTMANIRRGMRWLVEGCTSGDSLVFHFSGHGGKVIIQERVYKTICALDGEIKDDEINRTIVGPLVNGVTLHAIVDSCHSDTILDLANICTIRRTEGVYLFLTTTKRRNSDYFASRSGRHEWEDYKRRGTRGGRAILISGGSDRQDAYEYGSYGGLVLGALTTAIFAAAMTEPRPLTYGRLLAAVKVNVHDIRGGRGRMPTDVTMVNNYSGVLAPQMPSSDQFDINRTNFTL</sequence>
<proteinExistence type="predicted"/>
<reference evidence="1" key="2">
    <citation type="submission" date="2025-09" db="UniProtKB">
        <authorList>
            <consortium name="EnsemblPlants"/>
        </authorList>
    </citation>
    <scope>IDENTIFICATION</scope>
</reference>
<reference evidence="1" key="1">
    <citation type="submission" date="2021-05" db="EMBL/GenBank/DDBJ databases">
        <authorList>
            <person name="Scholz U."/>
            <person name="Mascher M."/>
            <person name="Fiebig A."/>
        </authorList>
    </citation>
    <scope>NUCLEOTIDE SEQUENCE [LARGE SCALE GENOMIC DNA]</scope>
</reference>
<name>A0ACD5Y3D1_AVESA</name>
<organism evidence="1 2">
    <name type="scientific">Avena sativa</name>
    <name type="common">Oat</name>
    <dbReference type="NCBI Taxonomy" id="4498"/>
    <lineage>
        <taxon>Eukaryota</taxon>
        <taxon>Viridiplantae</taxon>
        <taxon>Streptophyta</taxon>
        <taxon>Embryophyta</taxon>
        <taxon>Tracheophyta</taxon>
        <taxon>Spermatophyta</taxon>
        <taxon>Magnoliopsida</taxon>
        <taxon>Liliopsida</taxon>
        <taxon>Poales</taxon>
        <taxon>Poaceae</taxon>
        <taxon>BOP clade</taxon>
        <taxon>Pooideae</taxon>
        <taxon>Poodae</taxon>
        <taxon>Poeae</taxon>
        <taxon>Poeae Chloroplast Group 1 (Aveneae type)</taxon>
        <taxon>Aveninae</taxon>
        <taxon>Avena</taxon>
    </lineage>
</organism>